<dbReference type="AlphaFoldDB" id="A0AA40FV91"/>
<gene>
    <name evidence="1" type="ORF">K0M31_005540</name>
</gene>
<evidence type="ECO:0000313" key="1">
    <source>
        <dbReference type="EMBL" id="KAK1126010.1"/>
    </source>
</evidence>
<organism evidence="1 2">
    <name type="scientific">Melipona bicolor</name>
    <dbReference type="NCBI Taxonomy" id="60889"/>
    <lineage>
        <taxon>Eukaryota</taxon>
        <taxon>Metazoa</taxon>
        <taxon>Ecdysozoa</taxon>
        <taxon>Arthropoda</taxon>
        <taxon>Hexapoda</taxon>
        <taxon>Insecta</taxon>
        <taxon>Pterygota</taxon>
        <taxon>Neoptera</taxon>
        <taxon>Endopterygota</taxon>
        <taxon>Hymenoptera</taxon>
        <taxon>Apocrita</taxon>
        <taxon>Aculeata</taxon>
        <taxon>Apoidea</taxon>
        <taxon>Anthophila</taxon>
        <taxon>Apidae</taxon>
        <taxon>Melipona</taxon>
    </lineage>
</organism>
<accession>A0AA40FV91</accession>
<proteinExistence type="predicted"/>
<reference evidence="1" key="1">
    <citation type="submission" date="2021-10" db="EMBL/GenBank/DDBJ databases">
        <title>Melipona bicolor Genome sequencing and assembly.</title>
        <authorList>
            <person name="Araujo N.S."/>
            <person name="Arias M.C."/>
        </authorList>
    </citation>
    <scope>NUCLEOTIDE SEQUENCE</scope>
    <source>
        <strain evidence="1">USP_2M_L1-L4_2017</strain>
        <tissue evidence="1">Whole body</tissue>
    </source>
</reference>
<dbReference type="EMBL" id="JAHYIQ010000015">
    <property type="protein sequence ID" value="KAK1126010.1"/>
    <property type="molecule type" value="Genomic_DNA"/>
</dbReference>
<dbReference type="Proteomes" id="UP001177670">
    <property type="component" value="Unassembled WGS sequence"/>
</dbReference>
<comment type="caution">
    <text evidence="1">The sequence shown here is derived from an EMBL/GenBank/DDBJ whole genome shotgun (WGS) entry which is preliminary data.</text>
</comment>
<protein>
    <submittedName>
        <fullName evidence="1">Uncharacterized protein</fullName>
    </submittedName>
</protein>
<keyword evidence="2" id="KW-1185">Reference proteome</keyword>
<sequence length="54" mass="6016">MEVLDWLAGRTLRVIGRIEGFSRVGLLRVESSDWSAQGGRSWTETFKCQANASS</sequence>
<name>A0AA40FV91_9HYME</name>
<evidence type="ECO:0000313" key="2">
    <source>
        <dbReference type="Proteomes" id="UP001177670"/>
    </source>
</evidence>